<dbReference type="RefSeq" id="XP_035346060.1">
    <property type="nucleotide sequence ID" value="XM_035490167.1"/>
</dbReference>
<gene>
    <name evidence="2" type="ORF">TRUGW13939_07025</name>
</gene>
<keyword evidence="3" id="KW-1185">Reference proteome</keyword>
<evidence type="ECO:0000313" key="3">
    <source>
        <dbReference type="Proteomes" id="UP000509510"/>
    </source>
</evidence>
<dbReference type="GeneID" id="55994518"/>
<name>A0A7H8R4S5_TALRU</name>
<feature type="region of interest" description="Disordered" evidence="1">
    <location>
        <begin position="117"/>
        <end position="288"/>
    </location>
</feature>
<dbReference type="AlphaFoldDB" id="A0A7H8R4S5"/>
<feature type="compositionally biased region" description="Polar residues" evidence="1">
    <location>
        <begin position="144"/>
        <end position="156"/>
    </location>
</feature>
<dbReference type="GO" id="GO:0030515">
    <property type="term" value="F:snoRNA binding"/>
    <property type="evidence" value="ECO:0007669"/>
    <property type="project" value="InterPro"/>
</dbReference>
<feature type="compositionally biased region" description="Polar residues" evidence="1">
    <location>
        <begin position="126"/>
        <end position="136"/>
    </location>
</feature>
<feature type="region of interest" description="Disordered" evidence="1">
    <location>
        <begin position="308"/>
        <end position="336"/>
    </location>
</feature>
<evidence type="ECO:0000256" key="1">
    <source>
        <dbReference type="SAM" id="MobiDB-lite"/>
    </source>
</evidence>
<organism evidence="2 3">
    <name type="scientific">Talaromyces rugulosus</name>
    <name type="common">Penicillium rugulosum</name>
    <dbReference type="NCBI Taxonomy" id="121627"/>
    <lineage>
        <taxon>Eukaryota</taxon>
        <taxon>Fungi</taxon>
        <taxon>Dikarya</taxon>
        <taxon>Ascomycota</taxon>
        <taxon>Pezizomycotina</taxon>
        <taxon>Eurotiomycetes</taxon>
        <taxon>Eurotiomycetidae</taxon>
        <taxon>Eurotiales</taxon>
        <taxon>Trichocomaceae</taxon>
        <taxon>Talaromyces</taxon>
        <taxon>Talaromyces sect. Islandici</taxon>
    </lineage>
</organism>
<feature type="region of interest" description="Disordered" evidence="1">
    <location>
        <begin position="375"/>
        <end position="397"/>
    </location>
</feature>
<reference evidence="3" key="1">
    <citation type="submission" date="2020-06" db="EMBL/GenBank/DDBJ databases">
        <title>A chromosome-scale genome assembly of Talaromyces rugulosus W13939.</title>
        <authorList>
            <person name="Wang B."/>
            <person name="Guo L."/>
            <person name="Ye K."/>
            <person name="Wang L."/>
        </authorList>
    </citation>
    <scope>NUCLEOTIDE SEQUENCE [LARGE SCALE GENOMIC DNA]</scope>
    <source>
        <strain evidence="3">W13939</strain>
    </source>
</reference>
<evidence type="ECO:0008006" key="4">
    <source>
        <dbReference type="Google" id="ProtNLM"/>
    </source>
</evidence>
<protein>
    <recommendedName>
        <fullName evidence="4">Immediate-early protein</fullName>
    </recommendedName>
</protein>
<dbReference type="EMBL" id="CP055901">
    <property type="protein sequence ID" value="QKX59883.1"/>
    <property type="molecule type" value="Genomic_DNA"/>
</dbReference>
<dbReference type="OrthoDB" id="5423707at2759"/>
<feature type="compositionally biased region" description="Basic and acidic residues" evidence="1">
    <location>
        <begin position="90"/>
        <end position="102"/>
    </location>
</feature>
<feature type="compositionally biased region" description="Basic and acidic residues" evidence="1">
    <location>
        <begin position="252"/>
        <end position="262"/>
    </location>
</feature>
<dbReference type="Proteomes" id="UP000509510">
    <property type="component" value="Chromosome IV"/>
</dbReference>
<feature type="compositionally biased region" description="Polar residues" evidence="1">
    <location>
        <begin position="19"/>
        <end position="48"/>
    </location>
</feature>
<feature type="region of interest" description="Disordered" evidence="1">
    <location>
        <begin position="12"/>
        <end position="104"/>
    </location>
</feature>
<dbReference type="GO" id="GO:0006364">
    <property type="term" value="P:rRNA processing"/>
    <property type="evidence" value="ECO:0007669"/>
    <property type="project" value="InterPro"/>
</dbReference>
<dbReference type="Pfam" id="PF08297">
    <property type="entry name" value="U3_snoRNA_assoc"/>
    <property type="match status" value="1"/>
</dbReference>
<feature type="compositionally biased region" description="Polar residues" evidence="1">
    <location>
        <begin position="206"/>
        <end position="218"/>
    </location>
</feature>
<sequence length="397" mass="43721">MFSQIFNKARGLFPGTAADDSSFTAHASTSEATTDSTIDSTPTATDMVTATRRGQVGSPQINGSDVAANGKRKTRTTRSDSQSNKRRRTRPEDGNDNIERHQTSVVVEIPLRRKLVEDGVADEVPETQQTNETSNSIEEEATDESQNTTLTNSPKNAKNHIRFGSEEPAPVLNGAEEIPETQPVPPEEEASSDDDDDDEAPEVVDNSAQLLSLKVQAQKQEEARKRDEILRREKRKLQDERNKSQAKASKKTKLEKPSESRPAEPTLMQDDDLVSESTATLQGSVVRDTGRLVLPALLPDEILNAEPVYTAPSPAPEQSRQNTKKHKFFDDVKKPAKDIRHGDVTIRVLENQKNMLPPKSSTAGQNLKAAWMAGRRNKNAPSGLKRVSGGQKGFVRR</sequence>
<feature type="compositionally biased region" description="Acidic residues" evidence="1">
    <location>
        <begin position="186"/>
        <end position="202"/>
    </location>
</feature>
<dbReference type="InterPro" id="IPR013268">
    <property type="entry name" value="UTP16"/>
</dbReference>
<evidence type="ECO:0000313" key="2">
    <source>
        <dbReference type="EMBL" id="QKX59883.1"/>
    </source>
</evidence>
<accession>A0A7H8R4S5</accession>
<dbReference type="KEGG" id="trg:TRUGW13939_07025"/>
<proteinExistence type="predicted"/>
<feature type="compositionally biased region" description="Basic and acidic residues" evidence="1">
    <location>
        <begin position="219"/>
        <end position="243"/>
    </location>
</feature>